<dbReference type="EMBL" id="QGKW02001660">
    <property type="protein sequence ID" value="KAF2579430.1"/>
    <property type="molecule type" value="Genomic_DNA"/>
</dbReference>
<dbReference type="Gene3D" id="3.10.310.10">
    <property type="entry name" value="Diaminopimelate Epimerase, Chain A, domain 1"/>
    <property type="match status" value="1"/>
</dbReference>
<dbReference type="AlphaFoldDB" id="A0A8S9JAI7"/>
<feature type="compositionally biased region" description="Polar residues" evidence="1">
    <location>
        <begin position="106"/>
        <end position="116"/>
    </location>
</feature>
<reference evidence="2" key="1">
    <citation type="submission" date="2019-12" db="EMBL/GenBank/DDBJ databases">
        <title>Genome sequencing and annotation of Brassica cretica.</title>
        <authorList>
            <person name="Studholme D.J."/>
            <person name="Sarris P.F."/>
        </authorList>
    </citation>
    <scope>NUCLEOTIDE SEQUENCE</scope>
    <source>
        <strain evidence="2">PFS-001/15</strain>
        <tissue evidence="2">Leaf</tissue>
    </source>
</reference>
<gene>
    <name evidence="2" type="ORF">F2Q68_00002430</name>
</gene>
<dbReference type="Proteomes" id="UP000712281">
    <property type="component" value="Unassembled WGS sequence"/>
</dbReference>
<dbReference type="SUPFAM" id="SSF54506">
    <property type="entry name" value="Diaminopimelate epimerase-like"/>
    <property type="match status" value="1"/>
</dbReference>
<dbReference type="PANTHER" id="PTHR13774:SF25">
    <property type="match status" value="1"/>
</dbReference>
<feature type="region of interest" description="Disordered" evidence="1">
    <location>
        <begin position="92"/>
        <end position="116"/>
    </location>
</feature>
<organism evidence="2 3">
    <name type="scientific">Brassica cretica</name>
    <name type="common">Mustard</name>
    <dbReference type="NCBI Taxonomy" id="69181"/>
    <lineage>
        <taxon>Eukaryota</taxon>
        <taxon>Viridiplantae</taxon>
        <taxon>Streptophyta</taxon>
        <taxon>Embryophyta</taxon>
        <taxon>Tracheophyta</taxon>
        <taxon>Spermatophyta</taxon>
        <taxon>Magnoliopsida</taxon>
        <taxon>eudicotyledons</taxon>
        <taxon>Gunneridae</taxon>
        <taxon>Pentapetalae</taxon>
        <taxon>rosids</taxon>
        <taxon>malvids</taxon>
        <taxon>Brassicales</taxon>
        <taxon>Brassicaceae</taxon>
        <taxon>Brassiceae</taxon>
        <taxon>Brassica</taxon>
    </lineage>
</organism>
<sequence>MKRPVKYFVVDAFTESAFKGNQAAVCFLEEDHEKDDSWLQSLAAEFELPLTCFLIPITGSDCLHPRLTYWCCWIVKLSYPDIYCILSTSLSQPSPHDQVNRRDGLVSNQPSRTDSSPALLALPDQSLIASQSVSTYLAPKSSSSIQHTYRSRLFSIKPTLSPQQDVDDFIPIDPSRTHHTHNQYTAQVTQTKPIVPFSRLK</sequence>
<dbReference type="Pfam" id="PF02567">
    <property type="entry name" value="PhzC-PhzF"/>
    <property type="match status" value="1"/>
</dbReference>
<proteinExistence type="predicted"/>
<dbReference type="GO" id="GO:0005737">
    <property type="term" value="C:cytoplasm"/>
    <property type="evidence" value="ECO:0007669"/>
    <property type="project" value="TreeGrafter"/>
</dbReference>
<evidence type="ECO:0000256" key="1">
    <source>
        <dbReference type="SAM" id="MobiDB-lite"/>
    </source>
</evidence>
<dbReference type="GO" id="GO:0016853">
    <property type="term" value="F:isomerase activity"/>
    <property type="evidence" value="ECO:0007669"/>
    <property type="project" value="TreeGrafter"/>
</dbReference>
<evidence type="ECO:0000313" key="3">
    <source>
        <dbReference type="Proteomes" id="UP000712281"/>
    </source>
</evidence>
<name>A0A8S9JAI7_BRACR</name>
<dbReference type="PANTHER" id="PTHR13774">
    <property type="entry name" value="PHENAZINE BIOSYNTHESIS PROTEIN"/>
    <property type="match status" value="1"/>
</dbReference>
<comment type="caution">
    <text evidence="2">The sequence shown here is derived from an EMBL/GenBank/DDBJ whole genome shotgun (WGS) entry which is preliminary data.</text>
</comment>
<accession>A0A8S9JAI7</accession>
<protein>
    <submittedName>
        <fullName evidence="2">Uncharacterized protein</fullName>
    </submittedName>
</protein>
<dbReference type="InterPro" id="IPR003719">
    <property type="entry name" value="Phenazine_PhzF-like"/>
</dbReference>
<evidence type="ECO:0000313" key="2">
    <source>
        <dbReference type="EMBL" id="KAF2579430.1"/>
    </source>
</evidence>